<keyword evidence="2" id="KW-1185">Reference proteome</keyword>
<protein>
    <submittedName>
        <fullName evidence="1">Uncharacterized protein</fullName>
    </submittedName>
</protein>
<name>A0A2A9FDV2_9PSEU</name>
<comment type="caution">
    <text evidence="1">The sequence shown here is derived from an EMBL/GenBank/DDBJ whole genome shotgun (WGS) entry which is preliminary data.</text>
</comment>
<dbReference type="AlphaFoldDB" id="A0A2A9FDV2"/>
<evidence type="ECO:0000313" key="1">
    <source>
        <dbReference type="EMBL" id="PFG49627.1"/>
    </source>
</evidence>
<gene>
    <name evidence="1" type="ORF">ATK36_4789</name>
</gene>
<dbReference type="Proteomes" id="UP000243542">
    <property type="component" value="Unassembled WGS sequence"/>
</dbReference>
<dbReference type="EMBL" id="PDJK01000002">
    <property type="protein sequence ID" value="PFG49627.1"/>
    <property type="molecule type" value="Genomic_DNA"/>
</dbReference>
<proteinExistence type="predicted"/>
<sequence length="74" mass="7352">MCGVHSARVVGMIIGSFVTWIMNGSWGPAGTGEGLGGPGLGGADLRERVLGARPAAGGTHPGAYAHRGQILRAG</sequence>
<accession>A0A2A9FDV2</accession>
<organism evidence="1 2">
    <name type="scientific">Amycolatopsis sulphurea</name>
    <dbReference type="NCBI Taxonomy" id="76022"/>
    <lineage>
        <taxon>Bacteria</taxon>
        <taxon>Bacillati</taxon>
        <taxon>Actinomycetota</taxon>
        <taxon>Actinomycetes</taxon>
        <taxon>Pseudonocardiales</taxon>
        <taxon>Pseudonocardiaceae</taxon>
        <taxon>Amycolatopsis</taxon>
    </lineage>
</organism>
<evidence type="ECO:0000313" key="2">
    <source>
        <dbReference type="Proteomes" id="UP000243542"/>
    </source>
</evidence>
<reference evidence="1 2" key="1">
    <citation type="submission" date="2017-10" db="EMBL/GenBank/DDBJ databases">
        <title>Sequencing the genomes of 1000 actinobacteria strains.</title>
        <authorList>
            <person name="Klenk H.-P."/>
        </authorList>
    </citation>
    <scope>NUCLEOTIDE SEQUENCE [LARGE SCALE GENOMIC DNA]</scope>
    <source>
        <strain evidence="1 2">DSM 46092</strain>
    </source>
</reference>